<accession>A0ABW2ID31</accession>
<proteinExistence type="predicted"/>
<dbReference type="Pfam" id="PF10052">
    <property type="entry name" value="DUF2288"/>
    <property type="match status" value="1"/>
</dbReference>
<organism evidence="1 2">
    <name type="scientific">Herminiimonas glaciei</name>
    <dbReference type="NCBI Taxonomy" id="523788"/>
    <lineage>
        <taxon>Bacteria</taxon>
        <taxon>Pseudomonadati</taxon>
        <taxon>Pseudomonadota</taxon>
        <taxon>Betaproteobacteria</taxon>
        <taxon>Burkholderiales</taxon>
        <taxon>Oxalobacteraceae</taxon>
        <taxon>Herminiimonas</taxon>
    </lineage>
</organism>
<comment type="caution">
    <text evidence="1">The sequence shown here is derived from an EMBL/GenBank/DDBJ whole genome shotgun (WGS) entry which is preliminary data.</text>
</comment>
<dbReference type="InterPro" id="IPR018741">
    <property type="entry name" value="DUF2288"/>
</dbReference>
<dbReference type="Proteomes" id="UP001596542">
    <property type="component" value="Unassembled WGS sequence"/>
</dbReference>
<evidence type="ECO:0000313" key="2">
    <source>
        <dbReference type="Proteomes" id="UP001596542"/>
    </source>
</evidence>
<evidence type="ECO:0000313" key="1">
    <source>
        <dbReference type="EMBL" id="MFC7288894.1"/>
    </source>
</evidence>
<protein>
    <submittedName>
        <fullName evidence="1">DUF2288 domain-containing protein</fullName>
    </submittedName>
</protein>
<reference evidence="2" key="1">
    <citation type="journal article" date="2019" name="Int. J. Syst. Evol. Microbiol.">
        <title>The Global Catalogue of Microorganisms (GCM) 10K type strain sequencing project: providing services to taxonomists for standard genome sequencing and annotation.</title>
        <authorList>
            <consortium name="The Broad Institute Genomics Platform"/>
            <consortium name="The Broad Institute Genome Sequencing Center for Infectious Disease"/>
            <person name="Wu L."/>
            <person name="Ma J."/>
        </authorList>
    </citation>
    <scope>NUCLEOTIDE SEQUENCE [LARGE SCALE GENOMIC DNA]</scope>
    <source>
        <strain evidence="2">KACC 12508</strain>
    </source>
</reference>
<gene>
    <name evidence="1" type="ORF">ACFQPC_12650</name>
</gene>
<name>A0ABW2ID31_9BURK</name>
<keyword evidence="2" id="KW-1185">Reference proteome</keyword>
<dbReference type="RefSeq" id="WP_382272288.1">
    <property type="nucleotide sequence ID" value="NZ_JBHTBU010000002.1"/>
</dbReference>
<dbReference type="EMBL" id="JBHTBU010000002">
    <property type="protein sequence ID" value="MFC7288894.1"/>
    <property type="molecule type" value="Genomic_DNA"/>
</dbReference>
<sequence length="104" mass="11587">MSAPNEEQQLLHAKLNMETSQIAWQELLRYFAGGLVIVVADELDLVDVAARFSIDDKAAVEQWLKAGQLAKVSDAQASIWLEADALLWTVVARPWVLVQEKKLA</sequence>